<dbReference type="InterPro" id="IPR002478">
    <property type="entry name" value="PUA"/>
</dbReference>
<dbReference type="InterPro" id="IPR004521">
    <property type="entry name" value="Uncharacterised_CHP00451"/>
</dbReference>
<dbReference type="PROSITE" id="PS50890">
    <property type="entry name" value="PUA"/>
    <property type="match status" value="1"/>
</dbReference>
<dbReference type="SUPFAM" id="SSF88802">
    <property type="entry name" value="Pre-PUA domain"/>
    <property type="match status" value="1"/>
</dbReference>
<gene>
    <name evidence="2" type="ORF">ENM78_04050</name>
</gene>
<comment type="caution">
    <text evidence="2">The sequence shown here is derived from an EMBL/GenBank/DDBJ whole genome shotgun (WGS) entry which is preliminary data.</text>
</comment>
<dbReference type="InterPro" id="IPR036974">
    <property type="entry name" value="PUA_sf"/>
</dbReference>
<sequence>MADVKHRATSDDLAFLYSVLNYQFGRGAGALAVELSSRLYVTRYSGGLPRVFFVDDKPFFYVNPKTGTITLSEYSARHVFENVDKSCKRIVVDRRVFLEHARGSVLAPAVKAVTGDVRRGDEVFIVDESDVLLAIGKSLLGARELKGLKRGEVARVRRRLAYDEKSVQR</sequence>
<dbReference type="InterPro" id="IPR029402">
    <property type="entry name" value="TGT_C2"/>
</dbReference>
<evidence type="ECO:0000259" key="1">
    <source>
        <dbReference type="SMART" id="SM00359"/>
    </source>
</evidence>
<dbReference type="Pfam" id="PF01472">
    <property type="entry name" value="PUA"/>
    <property type="match status" value="1"/>
</dbReference>
<dbReference type="InterPro" id="IPR038250">
    <property type="entry name" value="TGT_C2_sf"/>
</dbReference>
<dbReference type="Gene3D" id="3.10.450.90">
    <property type="entry name" value="ArcTGT, C2 domain"/>
    <property type="match status" value="1"/>
</dbReference>
<name>A0A7J3ZKI4_9CREN</name>
<dbReference type="AlphaFoldDB" id="A0A7J3ZKI4"/>
<dbReference type="SUPFAM" id="SSF88697">
    <property type="entry name" value="PUA domain-like"/>
    <property type="match status" value="1"/>
</dbReference>
<proteinExistence type="predicted"/>
<dbReference type="EMBL" id="DRZC01000057">
    <property type="protein sequence ID" value="HHQ80607.1"/>
    <property type="molecule type" value="Genomic_DNA"/>
</dbReference>
<dbReference type="Pfam" id="PF14810">
    <property type="entry name" value="TGT_C2"/>
    <property type="match status" value="1"/>
</dbReference>
<evidence type="ECO:0000313" key="2">
    <source>
        <dbReference type="EMBL" id="HHQ80607.1"/>
    </source>
</evidence>
<dbReference type="InterPro" id="IPR015947">
    <property type="entry name" value="PUA-like_sf"/>
</dbReference>
<dbReference type="NCBIfam" id="TIGR00451">
    <property type="entry name" value="unchar_dom_2"/>
    <property type="match status" value="1"/>
</dbReference>
<reference evidence="2" key="1">
    <citation type="journal article" date="2020" name="mSystems">
        <title>Genome- and Community-Level Interaction Insights into Carbon Utilization and Element Cycling Functions of Hydrothermarchaeota in Hydrothermal Sediment.</title>
        <authorList>
            <person name="Zhou Z."/>
            <person name="Liu Y."/>
            <person name="Xu W."/>
            <person name="Pan J."/>
            <person name="Luo Z.H."/>
            <person name="Li M."/>
        </authorList>
    </citation>
    <scope>NUCLEOTIDE SEQUENCE [LARGE SCALE GENOMIC DNA]</scope>
    <source>
        <strain evidence="2">SpSt-1116</strain>
    </source>
</reference>
<dbReference type="GO" id="GO:0003723">
    <property type="term" value="F:RNA binding"/>
    <property type="evidence" value="ECO:0007669"/>
    <property type="project" value="InterPro"/>
</dbReference>
<organism evidence="2">
    <name type="scientific">Fervidicoccus fontis</name>
    <dbReference type="NCBI Taxonomy" id="683846"/>
    <lineage>
        <taxon>Archaea</taxon>
        <taxon>Thermoproteota</taxon>
        <taxon>Thermoprotei</taxon>
        <taxon>Fervidicoccales</taxon>
        <taxon>Fervidicoccaceae</taxon>
        <taxon>Fervidicoccus</taxon>
    </lineage>
</organism>
<dbReference type="SMART" id="SM00359">
    <property type="entry name" value="PUA"/>
    <property type="match status" value="1"/>
</dbReference>
<protein>
    <recommendedName>
        <fullName evidence="1">PUA domain-containing protein</fullName>
    </recommendedName>
</protein>
<feature type="domain" description="PUA" evidence="1">
    <location>
        <begin position="88"/>
        <end position="161"/>
    </location>
</feature>
<dbReference type="Gene3D" id="2.30.130.10">
    <property type="entry name" value="PUA domain"/>
    <property type="match status" value="1"/>
</dbReference>
<accession>A0A7J3ZKI4</accession>